<feature type="region of interest" description="Disordered" evidence="1">
    <location>
        <begin position="1"/>
        <end position="64"/>
    </location>
</feature>
<dbReference type="PANTHER" id="PTHR46009">
    <property type="entry name" value="VACUOLAR PROTEIN SORTING-ASSOCIATED PROTEIN VTA1 HOMOLOG"/>
    <property type="match status" value="1"/>
</dbReference>
<dbReference type="GO" id="GO:0005771">
    <property type="term" value="C:multivesicular body"/>
    <property type="evidence" value="ECO:0007669"/>
    <property type="project" value="TreeGrafter"/>
</dbReference>
<dbReference type="PANTHER" id="PTHR46009:SF1">
    <property type="entry name" value="VACUOLAR PROTEIN SORTING-ASSOCIATED PROTEIN VTA1 HOMOLOG"/>
    <property type="match status" value="1"/>
</dbReference>
<feature type="compositionally biased region" description="Basic and acidic residues" evidence="1">
    <location>
        <begin position="28"/>
        <end position="44"/>
    </location>
</feature>
<dbReference type="InterPro" id="IPR041212">
    <property type="entry name" value="Vta1_C"/>
</dbReference>
<reference evidence="4" key="1">
    <citation type="submission" date="2017-01" db="EMBL/GenBank/DDBJ databases">
        <authorList>
            <person name="Wang Y."/>
            <person name="White M."/>
            <person name="Kvist S."/>
            <person name="Moncalvo J.-M."/>
        </authorList>
    </citation>
    <scope>NUCLEOTIDE SEQUENCE [LARGE SCALE GENOMIC DNA]</scope>
    <source>
        <strain evidence="4">COL-18-3</strain>
    </source>
</reference>
<dbReference type="AlphaFoldDB" id="A0A1R1PBT1"/>
<proteinExistence type="predicted"/>
<gene>
    <name evidence="3" type="ORF">AX774_g8201</name>
</gene>
<feature type="compositionally biased region" description="Polar residues" evidence="1">
    <location>
        <begin position="12"/>
        <end position="27"/>
    </location>
</feature>
<sequence length="220" mass="23979">MRAIREGRDPTLSIQTEAQPRVQTSTAEDQRETHSTLDATKHSFDQSSSTADKNKGSSDIGDISDILNFASPKATKSKKSDTSTPQEIKSFDEFKYPSFNHNDDLMSKPTISRPVPPLSPPSSGMMMSRGLEDTKNDYSQTLVTKTKGTATAAATPLISTSNSPTIAFSEVQPPVLDLSASKSAAKHARWAISALDYDDVETAIKNLELAINTLLPYRKR</sequence>
<evidence type="ECO:0000313" key="3">
    <source>
        <dbReference type="EMBL" id="OMH78413.1"/>
    </source>
</evidence>
<protein>
    <recommendedName>
        <fullName evidence="2">Vta1 C-terminal domain-containing protein</fullName>
    </recommendedName>
</protein>
<evidence type="ECO:0000313" key="4">
    <source>
        <dbReference type="Proteomes" id="UP000188320"/>
    </source>
</evidence>
<dbReference type="GO" id="GO:0032511">
    <property type="term" value="P:late endosome to vacuole transport via multivesicular body sorting pathway"/>
    <property type="evidence" value="ECO:0007669"/>
    <property type="project" value="InterPro"/>
</dbReference>
<dbReference type="Gene3D" id="1.20.5.420">
    <property type="entry name" value="Immunoglobulin FC, subunit C"/>
    <property type="match status" value="1"/>
</dbReference>
<evidence type="ECO:0000259" key="2">
    <source>
        <dbReference type="Pfam" id="PF18097"/>
    </source>
</evidence>
<dbReference type="EMBL" id="LSSK01001931">
    <property type="protein sequence ID" value="OMH78413.1"/>
    <property type="molecule type" value="Genomic_DNA"/>
</dbReference>
<dbReference type="InterPro" id="IPR044538">
    <property type="entry name" value="Vta1-like"/>
</dbReference>
<accession>A0A1R1PBT1</accession>
<name>A0A1R1PBT1_ZANCU</name>
<keyword evidence="4" id="KW-1185">Reference proteome</keyword>
<organism evidence="3 4">
    <name type="scientific">Zancudomyces culisetae</name>
    <name type="common">Gut fungus</name>
    <name type="synonym">Smittium culisetae</name>
    <dbReference type="NCBI Taxonomy" id="1213189"/>
    <lineage>
        <taxon>Eukaryota</taxon>
        <taxon>Fungi</taxon>
        <taxon>Fungi incertae sedis</taxon>
        <taxon>Zoopagomycota</taxon>
        <taxon>Kickxellomycotina</taxon>
        <taxon>Harpellomycetes</taxon>
        <taxon>Harpellales</taxon>
        <taxon>Legeriomycetaceae</taxon>
        <taxon>Zancudomyces</taxon>
    </lineage>
</organism>
<feature type="domain" description="Vta1 C-terminal" evidence="2">
    <location>
        <begin position="181"/>
        <end position="212"/>
    </location>
</feature>
<dbReference type="Pfam" id="PF18097">
    <property type="entry name" value="Vta1_C"/>
    <property type="match status" value="1"/>
</dbReference>
<comment type="caution">
    <text evidence="3">The sequence shown here is derived from an EMBL/GenBank/DDBJ whole genome shotgun (WGS) entry which is preliminary data.</text>
</comment>
<dbReference type="Proteomes" id="UP000188320">
    <property type="component" value="Unassembled WGS sequence"/>
</dbReference>
<evidence type="ECO:0000256" key="1">
    <source>
        <dbReference type="SAM" id="MobiDB-lite"/>
    </source>
</evidence>
<dbReference type="OrthoDB" id="391137at2759"/>
<feature type="region of interest" description="Disordered" evidence="1">
    <location>
        <begin position="102"/>
        <end position="122"/>
    </location>
</feature>